<accession>A0AAV3T494</accession>
<dbReference type="PANTHER" id="PTHR46494">
    <property type="entry name" value="CORA FAMILY METAL ION TRANSPORTER (EUROFUNG)"/>
    <property type="match status" value="1"/>
</dbReference>
<comment type="function">
    <text evidence="8">Mediates influx of magnesium ions.</text>
</comment>
<dbReference type="InterPro" id="IPR045861">
    <property type="entry name" value="CorA_cytoplasmic_dom"/>
</dbReference>
<sequence>MTVTAIVYTDAGITTYDDLAAAKAARGTTWIRADDPTPDELAAVRDACGIHPLAVEDVENGVRPKTEEFDTHTFLLVTDARFRSGETTFDQELDTRPVGLFVGEDWLVSLTYDDVHAIGAVREAIDREDARILGRGPDFTAYRVLDRIVDDYFALLDDIEDRIEAIEGEIVDAARSDLLDDINDVRRELLAVRKLLWPTRDAVSGFARGDPPEVRAETEKYYRDVYDHVVQQVDLVETYRDLASSSRDIYLNALSQSTNEVMKRLTVVATIVLPLTFVVGVYGMNFETMPELGWPYAYHATLLGMGLLSLILVWYFREQDWL</sequence>
<evidence type="ECO:0000256" key="5">
    <source>
        <dbReference type="ARBA" id="ARBA00022692"/>
    </source>
</evidence>
<gene>
    <name evidence="8 10" type="primary">corA</name>
    <name evidence="10" type="ORF">GCM10009019_23060</name>
</gene>
<evidence type="ECO:0000256" key="9">
    <source>
        <dbReference type="SAM" id="Coils"/>
    </source>
</evidence>
<evidence type="ECO:0000256" key="3">
    <source>
        <dbReference type="ARBA" id="ARBA00022448"/>
    </source>
</evidence>
<keyword evidence="6 8" id="KW-1133">Transmembrane helix</keyword>
<proteinExistence type="inferred from homology"/>
<dbReference type="SUPFAM" id="SSF143865">
    <property type="entry name" value="CorA soluble domain-like"/>
    <property type="match status" value="1"/>
</dbReference>
<feature type="transmembrane region" description="Helical" evidence="8">
    <location>
        <begin position="296"/>
        <end position="316"/>
    </location>
</feature>
<dbReference type="GO" id="GO:0015095">
    <property type="term" value="F:magnesium ion transmembrane transporter activity"/>
    <property type="evidence" value="ECO:0007669"/>
    <property type="project" value="UniProtKB-UniRule"/>
</dbReference>
<dbReference type="GO" id="GO:0000287">
    <property type="term" value="F:magnesium ion binding"/>
    <property type="evidence" value="ECO:0007669"/>
    <property type="project" value="TreeGrafter"/>
</dbReference>
<evidence type="ECO:0000256" key="8">
    <source>
        <dbReference type="RuleBase" id="RU362010"/>
    </source>
</evidence>
<evidence type="ECO:0000313" key="11">
    <source>
        <dbReference type="Proteomes" id="UP001500194"/>
    </source>
</evidence>
<dbReference type="CDD" id="cd12828">
    <property type="entry name" value="TmCorA-like_1"/>
    <property type="match status" value="1"/>
</dbReference>
<keyword evidence="11" id="KW-1185">Reference proteome</keyword>
<evidence type="ECO:0000256" key="2">
    <source>
        <dbReference type="ARBA" id="ARBA00009765"/>
    </source>
</evidence>
<feature type="coiled-coil region" evidence="9">
    <location>
        <begin position="149"/>
        <end position="176"/>
    </location>
</feature>
<dbReference type="RefSeq" id="WP_227259607.1">
    <property type="nucleotide sequence ID" value="NZ_BAAADU010000002.1"/>
</dbReference>
<evidence type="ECO:0000256" key="1">
    <source>
        <dbReference type="ARBA" id="ARBA00004651"/>
    </source>
</evidence>
<evidence type="ECO:0000256" key="6">
    <source>
        <dbReference type="ARBA" id="ARBA00022989"/>
    </source>
</evidence>
<keyword evidence="5 8" id="KW-0812">Transmembrane</keyword>
<comment type="subcellular location">
    <subcellularLocation>
        <location evidence="1">Cell membrane</location>
        <topology evidence="1">Multi-pass membrane protein</topology>
    </subcellularLocation>
    <subcellularLocation>
        <location evidence="8">Membrane</location>
        <topology evidence="8">Multi-pass membrane protein</topology>
    </subcellularLocation>
</comment>
<dbReference type="FunFam" id="1.20.58.340:FF:000012">
    <property type="entry name" value="Magnesium transport protein CorA"/>
    <property type="match status" value="1"/>
</dbReference>
<dbReference type="GO" id="GO:0005886">
    <property type="term" value="C:plasma membrane"/>
    <property type="evidence" value="ECO:0007669"/>
    <property type="project" value="UniProtKB-SubCell"/>
</dbReference>
<evidence type="ECO:0000313" key="10">
    <source>
        <dbReference type="EMBL" id="GAA0658131.1"/>
    </source>
</evidence>
<dbReference type="EMBL" id="BAAADU010000002">
    <property type="protein sequence ID" value="GAA0658131.1"/>
    <property type="molecule type" value="Genomic_DNA"/>
</dbReference>
<evidence type="ECO:0000256" key="7">
    <source>
        <dbReference type="ARBA" id="ARBA00023136"/>
    </source>
</evidence>
<feature type="transmembrane region" description="Helical" evidence="8">
    <location>
        <begin position="265"/>
        <end position="284"/>
    </location>
</feature>
<keyword evidence="3 8" id="KW-0813">Transport</keyword>
<dbReference type="NCBIfam" id="TIGR00383">
    <property type="entry name" value="corA"/>
    <property type="match status" value="1"/>
</dbReference>
<dbReference type="GO" id="GO:0050897">
    <property type="term" value="F:cobalt ion binding"/>
    <property type="evidence" value="ECO:0007669"/>
    <property type="project" value="TreeGrafter"/>
</dbReference>
<dbReference type="GO" id="GO:0015087">
    <property type="term" value="F:cobalt ion transmembrane transporter activity"/>
    <property type="evidence" value="ECO:0007669"/>
    <property type="project" value="UniProtKB-UniRule"/>
</dbReference>
<keyword evidence="9" id="KW-0175">Coiled coil</keyword>
<reference evidence="10 11" key="1">
    <citation type="journal article" date="2019" name="Int. J. Syst. Evol. Microbiol.">
        <title>The Global Catalogue of Microorganisms (GCM) 10K type strain sequencing project: providing services to taxonomists for standard genome sequencing and annotation.</title>
        <authorList>
            <consortium name="The Broad Institute Genomics Platform"/>
            <consortium name="The Broad Institute Genome Sequencing Center for Infectious Disease"/>
            <person name="Wu L."/>
            <person name="Ma J."/>
        </authorList>
    </citation>
    <scope>NUCLEOTIDE SEQUENCE [LARGE SCALE GENOMIC DNA]</scope>
    <source>
        <strain evidence="10 11">JCM 16327</strain>
    </source>
</reference>
<protein>
    <recommendedName>
        <fullName evidence="8">Magnesium transport protein CorA</fullName>
    </recommendedName>
</protein>
<comment type="caution">
    <text evidence="10">The sequence shown here is derived from an EMBL/GenBank/DDBJ whole genome shotgun (WGS) entry which is preliminary data.</text>
</comment>
<dbReference type="InterPro" id="IPR002523">
    <property type="entry name" value="MgTranspt_CorA/ZnTranspt_ZntB"/>
</dbReference>
<comment type="similarity">
    <text evidence="2 8">Belongs to the CorA metal ion transporter (MIT) (TC 1.A.35) family.</text>
</comment>
<dbReference type="Gene3D" id="3.30.460.20">
    <property type="entry name" value="CorA soluble domain-like"/>
    <property type="match status" value="1"/>
</dbReference>
<keyword evidence="8" id="KW-0406">Ion transport</keyword>
<dbReference type="PANTHER" id="PTHR46494:SF1">
    <property type="entry name" value="CORA FAMILY METAL ION TRANSPORTER (EUROFUNG)"/>
    <property type="match status" value="1"/>
</dbReference>
<dbReference type="InterPro" id="IPR045863">
    <property type="entry name" value="CorA_TM1_TM2"/>
</dbReference>
<dbReference type="SUPFAM" id="SSF144083">
    <property type="entry name" value="Magnesium transport protein CorA, transmembrane region"/>
    <property type="match status" value="1"/>
</dbReference>
<keyword evidence="8" id="KW-0460">Magnesium</keyword>
<evidence type="ECO:0000256" key="4">
    <source>
        <dbReference type="ARBA" id="ARBA00022475"/>
    </source>
</evidence>
<dbReference type="GeneID" id="68573012"/>
<keyword evidence="4 8" id="KW-1003">Cell membrane</keyword>
<dbReference type="Proteomes" id="UP001500194">
    <property type="component" value="Unassembled WGS sequence"/>
</dbReference>
<keyword evidence="7 8" id="KW-0472">Membrane</keyword>
<name>A0AAV3T494_9EURY</name>
<dbReference type="InterPro" id="IPR004488">
    <property type="entry name" value="Mg/Co-transport_prot_CorA"/>
</dbReference>
<dbReference type="Pfam" id="PF01544">
    <property type="entry name" value="CorA"/>
    <property type="match status" value="1"/>
</dbReference>
<organism evidence="10 11">
    <name type="scientific">Salarchaeum japonicum</name>
    <dbReference type="NCBI Taxonomy" id="555573"/>
    <lineage>
        <taxon>Archaea</taxon>
        <taxon>Methanobacteriati</taxon>
        <taxon>Methanobacteriota</taxon>
        <taxon>Stenosarchaea group</taxon>
        <taxon>Halobacteria</taxon>
        <taxon>Halobacteriales</taxon>
        <taxon>Halobacteriaceae</taxon>
    </lineage>
</organism>
<dbReference type="Gene3D" id="1.20.58.340">
    <property type="entry name" value="Magnesium transport protein CorA, transmembrane region"/>
    <property type="match status" value="2"/>
</dbReference>
<dbReference type="AlphaFoldDB" id="A0AAV3T494"/>